<name>A0A8H5EZL3_9AGAR</name>
<gene>
    <name evidence="1" type="ORF">D9619_012145</name>
</gene>
<dbReference type="AlphaFoldDB" id="A0A8H5EZL3"/>
<dbReference type="EMBL" id="JAACJJ010000031">
    <property type="protein sequence ID" value="KAF5318057.1"/>
    <property type="molecule type" value="Genomic_DNA"/>
</dbReference>
<protein>
    <submittedName>
        <fullName evidence="1">Uncharacterized protein</fullName>
    </submittedName>
</protein>
<keyword evidence="2" id="KW-1185">Reference proteome</keyword>
<evidence type="ECO:0000313" key="2">
    <source>
        <dbReference type="Proteomes" id="UP000567179"/>
    </source>
</evidence>
<comment type="caution">
    <text evidence="1">The sequence shown here is derived from an EMBL/GenBank/DDBJ whole genome shotgun (WGS) entry which is preliminary data.</text>
</comment>
<proteinExistence type="predicted"/>
<accession>A0A8H5EZL3</accession>
<evidence type="ECO:0000313" key="1">
    <source>
        <dbReference type="EMBL" id="KAF5318057.1"/>
    </source>
</evidence>
<dbReference type="Proteomes" id="UP000567179">
    <property type="component" value="Unassembled WGS sequence"/>
</dbReference>
<reference evidence="1 2" key="1">
    <citation type="journal article" date="2020" name="ISME J.">
        <title>Uncovering the hidden diversity of litter-decomposition mechanisms in mushroom-forming fungi.</title>
        <authorList>
            <person name="Floudas D."/>
            <person name="Bentzer J."/>
            <person name="Ahren D."/>
            <person name="Johansson T."/>
            <person name="Persson P."/>
            <person name="Tunlid A."/>
        </authorList>
    </citation>
    <scope>NUCLEOTIDE SEQUENCE [LARGE SCALE GENOMIC DNA]</scope>
    <source>
        <strain evidence="1 2">CBS 101986</strain>
    </source>
</reference>
<sequence length="228" mass="25619">MQYHAETSTSGPLTKLDTASLTLTCARLMNSFLPNLRHINAYIHGQSRVSWKIIKDCCNTLETIQVKEFAESSAYEFLAVNFYMFPRLEEFTYTLAASISALEIYPVLFKWLPPVQTSIMSYGLKILNMSLYLIHPAGNPAHNSWVAKLTAAAANSVWVDLDNILAKRHYFPALRRVSITLKVTRIKKGTVDSDALQKEVERALLRTFSASIKASVPLEFTADLGIRT</sequence>
<organism evidence="1 2">
    <name type="scientific">Psilocybe cf. subviscida</name>
    <dbReference type="NCBI Taxonomy" id="2480587"/>
    <lineage>
        <taxon>Eukaryota</taxon>
        <taxon>Fungi</taxon>
        <taxon>Dikarya</taxon>
        <taxon>Basidiomycota</taxon>
        <taxon>Agaricomycotina</taxon>
        <taxon>Agaricomycetes</taxon>
        <taxon>Agaricomycetidae</taxon>
        <taxon>Agaricales</taxon>
        <taxon>Agaricineae</taxon>
        <taxon>Strophariaceae</taxon>
        <taxon>Psilocybe</taxon>
    </lineage>
</organism>